<dbReference type="Pfam" id="PF01676">
    <property type="entry name" value="Metalloenzyme"/>
    <property type="match status" value="1"/>
</dbReference>
<feature type="domain" description="Metalloenzyme" evidence="6">
    <location>
        <begin position="1"/>
        <end position="368"/>
    </location>
</feature>
<organism evidence="7 8">
    <name type="scientific">Candidatus Fervidibacter japonicus</name>
    <dbReference type="NCBI Taxonomy" id="2035412"/>
    <lineage>
        <taxon>Bacteria</taxon>
        <taxon>Candidatus Fervidibacterota</taxon>
        <taxon>Candidatus Fervidibacter</taxon>
    </lineage>
</organism>
<accession>A0A2H5XC55</accession>
<evidence type="ECO:0000256" key="4">
    <source>
        <dbReference type="ARBA" id="ARBA00005524"/>
    </source>
</evidence>
<dbReference type="Gene3D" id="3.40.720.10">
    <property type="entry name" value="Alkaline Phosphatase, subunit A"/>
    <property type="match status" value="2"/>
</dbReference>
<dbReference type="SUPFAM" id="SSF53649">
    <property type="entry name" value="Alkaline phosphatase-like"/>
    <property type="match status" value="1"/>
</dbReference>
<proteinExistence type="inferred from homology"/>
<dbReference type="GO" id="GO:0006096">
    <property type="term" value="P:glycolytic process"/>
    <property type="evidence" value="ECO:0007669"/>
    <property type="project" value="UniProtKB-KW"/>
</dbReference>
<evidence type="ECO:0000256" key="3">
    <source>
        <dbReference type="ARBA" id="ARBA00004921"/>
    </source>
</evidence>
<dbReference type="GO" id="GO:0004619">
    <property type="term" value="F:phosphoglycerate mutase activity"/>
    <property type="evidence" value="ECO:0007669"/>
    <property type="project" value="UniProtKB-EC"/>
</dbReference>
<sequence>MKGLILLLDGAAEEPVEALGNRTPLEVADLAVLHRLAKESTVGWTQTIPDSLPVYPEVAALEAFGYDSAAFYTGRGAFRALGADIPLGSRNVAFTLAFAATDGERITATDVEIDADDARVLLTFLQERLRERRWHFVPLRARRHLAIWAEGAALLYCVPLDELTEGALLEDCLPRGEGEQQVRRLVYDALELLERHDINRRRVDEGLPPANLLWLYEPGLPPRIPSLRLLAGMVRVDAVTDHIPMRGVCVAASVRPHRPPGVALDTLSADYARLAQFAVDLLADTDVLMVHLREPDKAAHRRDPELKVFALRQFAEVFLPTMLDALRRDAAPRLLILCTHRTSSVTGKHTRGEVPFLFYPRRATTRIDEFHEAAAREGVGVQRAAELARWLLDIAAPVRTG</sequence>
<evidence type="ECO:0000313" key="8">
    <source>
        <dbReference type="Proteomes" id="UP000236173"/>
    </source>
</evidence>
<gene>
    <name evidence="7" type="ORF">HRbin17_01283</name>
</gene>
<dbReference type="PANTHER" id="PTHR31209:SF4">
    <property type="entry name" value="2,3-BISPHOSPHOGLYCERATE-INDEPENDENT PHOSPHOGLYCERATE MUTASE"/>
    <property type="match status" value="1"/>
</dbReference>
<dbReference type="Proteomes" id="UP000236173">
    <property type="component" value="Unassembled WGS sequence"/>
</dbReference>
<evidence type="ECO:0000256" key="2">
    <source>
        <dbReference type="ARBA" id="ARBA00002315"/>
    </source>
</evidence>
<evidence type="ECO:0000313" key="7">
    <source>
        <dbReference type="EMBL" id="GBC98769.1"/>
    </source>
</evidence>
<dbReference type="InterPro" id="IPR006124">
    <property type="entry name" value="Metalloenzyme"/>
</dbReference>
<dbReference type="PANTHER" id="PTHR31209">
    <property type="entry name" value="COFACTOR-INDEPENDENT PHOSPHOGLYCERATE MUTASE"/>
    <property type="match status" value="1"/>
</dbReference>
<name>A0A2H5XC55_9BACT</name>
<dbReference type="GO" id="GO:0046872">
    <property type="term" value="F:metal ion binding"/>
    <property type="evidence" value="ECO:0007669"/>
    <property type="project" value="InterPro"/>
</dbReference>
<comment type="pathway">
    <text evidence="3">Carbohydrate degradation.</text>
</comment>
<comment type="similarity">
    <text evidence="4">Belongs to the BPG-independent phosphoglycerate mutase family. A-PGAM subfamily.</text>
</comment>
<dbReference type="InterPro" id="IPR004456">
    <property type="entry name" value="Pglycerate_mutase_ApgM"/>
</dbReference>
<keyword evidence="5" id="KW-0324">Glycolysis</keyword>
<dbReference type="AlphaFoldDB" id="A0A2H5XC55"/>
<comment type="caution">
    <text evidence="7">The sequence shown here is derived from an EMBL/GenBank/DDBJ whole genome shotgun (WGS) entry which is preliminary data.</text>
</comment>
<protein>
    <recommendedName>
        <fullName evidence="6">Metalloenzyme domain-containing protein</fullName>
    </recommendedName>
</protein>
<reference evidence="8" key="1">
    <citation type="submission" date="2017-09" db="EMBL/GenBank/DDBJ databases">
        <title>Metaegenomics of thermophilic ammonia-oxidizing enrichment culture.</title>
        <authorList>
            <person name="Kato S."/>
            <person name="Suzuki K."/>
        </authorList>
    </citation>
    <scope>NUCLEOTIDE SEQUENCE [LARGE SCALE GENOMIC DNA]</scope>
</reference>
<evidence type="ECO:0000256" key="1">
    <source>
        <dbReference type="ARBA" id="ARBA00000370"/>
    </source>
</evidence>
<comment type="function">
    <text evidence="2">Catalyzes the interconversion of 2-phosphoglycerate and 3-phosphoglycerate.</text>
</comment>
<dbReference type="Pfam" id="PF10143">
    <property type="entry name" value="PhosphMutase"/>
    <property type="match status" value="1"/>
</dbReference>
<dbReference type="EMBL" id="BEHT01000015">
    <property type="protein sequence ID" value="GBC98769.1"/>
    <property type="molecule type" value="Genomic_DNA"/>
</dbReference>
<evidence type="ECO:0000259" key="6">
    <source>
        <dbReference type="Pfam" id="PF01676"/>
    </source>
</evidence>
<evidence type="ECO:0000256" key="5">
    <source>
        <dbReference type="ARBA" id="ARBA00023152"/>
    </source>
</evidence>
<comment type="catalytic activity">
    <reaction evidence="1">
        <text>(2R)-2-phosphoglycerate = (2R)-3-phosphoglycerate</text>
        <dbReference type="Rhea" id="RHEA:15901"/>
        <dbReference type="ChEBI" id="CHEBI:58272"/>
        <dbReference type="ChEBI" id="CHEBI:58289"/>
        <dbReference type="EC" id="5.4.2.12"/>
    </reaction>
</comment>
<dbReference type="InterPro" id="IPR017850">
    <property type="entry name" value="Alkaline_phosphatase_core_sf"/>
</dbReference>